<evidence type="ECO:0000313" key="2">
    <source>
        <dbReference type="Proteomes" id="UP000198535"/>
    </source>
</evidence>
<reference evidence="2" key="1">
    <citation type="submission" date="2016-10" db="EMBL/GenBank/DDBJ databases">
        <authorList>
            <person name="Varghese N."/>
            <person name="Submissions S."/>
        </authorList>
    </citation>
    <scope>NUCLEOTIDE SEQUENCE [LARGE SCALE GENOMIC DNA]</scope>
    <source>
        <strain evidence="2">Mob M</strain>
    </source>
</reference>
<protein>
    <submittedName>
        <fullName evidence="1">Uncharacterized protein</fullName>
    </submittedName>
</protein>
<keyword evidence="2" id="KW-1185">Reference proteome</keyword>
<name>A0A1I4PBB0_9EURY</name>
<dbReference type="AlphaFoldDB" id="A0A1I4PBB0"/>
<dbReference type="RefSeq" id="WP_143072249.1">
    <property type="nucleotide sequence ID" value="NZ_FOUJ01000001.1"/>
</dbReference>
<organism evidence="1 2">
    <name type="scientific">Methanolobus profundi</name>
    <dbReference type="NCBI Taxonomy" id="487685"/>
    <lineage>
        <taxon>Archaea</taxon>
        <taxon>Methanobacteriati</taxon>
        <taxon>Methanobacteriota</taxon>
        <taxon>Stenosarchaea group</taxon>
        <taxon>Methanomicrobia</taxon>
        <taxon>Methanosarcinales</taxon>
        <taxon>Methanosarcinaceae</taxon>
        <taxon>Methanolobus</taxon>
    </lineage>
</organism>
<accession>A0A1I4PBB0</accession>
<sequence length="75" mass="8193">MNCSKCNYRKHIPLFSKCAGVQGRARVGTAYYCGHPEMMNPTPVIPTDGIMPEDCPVTRATLTASENMQDTEVTG</sequence>
<dbReference type="Proteomes" id="UP000198535">
    <property type="component" value="Unassembled WGS sequence"/>
</dbReference>
<gene>
    <name evidence="1" type="ORF">SAMN04488696_0555</name>
</gene>
<dbReference type="OrthoDB" id="123838at2157"/>
<evidence type="ECO:0000313" key="1">
    <source>
        <dbReference type="EMBL" id="SFM25078.1"/>
    </source>
</evidence>
<proteinExistence type="predicted"/>
<dbReference type="EMBL" id="FOUJ01000001">
    <property type="protein sequence ID" value="SFM25078.1"/>
    <property type="molecule type" value="Genomic_DNA"/>
</dbReference>